<keyword evidence="1" id="KW-0812">Transmembrane</keyword>
<evidence type="ECO:0000313" key="3">
    <source>
        <dbReference type="EMBL" id="TQN30933.1"/>
    </source>
</evidence>
<dbReference type="RefSeq" id="WP_141922218.1">
    <property type="nucleotide sequence ID" value="NZ_VFQC01000001.1"/>
</dbReference>
<organism evidence="3 4">
    <name type="scientific">Haloactinospora alba</name>
    <dbReference type="NCBI Taxonomy" id="405555"/>
    <lineage>
        <taxon>Bacteria</taxon>
        <taxon>Bacillati</taxon>
        <taxon>Actinomycetota</taxon>
        <taxon>Actinomycetes</taxon>
        <taxon>Streptosporangiales</taxon>
        <taxon>Nocardiopsidaceae</taxon>
        <taxon>Haloactinospora</taxon>
    </lineage>
</organism>
<reference evidence="3 4" key="1">
    <citation type="submission" date="2019-06" db="EMBL/GenBank/DDBJ databases">
        <title>Sequencing the genomes of 1000 actinobacteria strains.</title>
        <authorList>
            <person name="Klenk H.-P."/>
        </authorList>
    </citation>
    <scope>NUCLEOTIDE SEQUENCE [LARGE SCALE GENOMIC DNA]</scope>
    <source>
        <strain evidence="3 4">DSM 45015</strain>
    </source>
</reference>
<sequence>MPHLRSLRPSSRRRGDRGAQMVEFAAYLPIVLLVVVLVMEAFFTFTAIERIESAARAGARVAGEGGFEHASATARQSLPGWLDDAVIHSGRDGNGGVYTEVSVNTPLMWKNAPLTIELNRRVEMPTV</sequence>
<comment type="caution">
    <text evidence="3">The sequence shown here is derived from an EMBL/GenBank/DDBJ whole genome shotgun (WGS) entry which is preliminary data.</text>
</comment>
<dbReference type="OrthoDB" id="3430772at2"/>
<keyword evidence="4" id="KW-1185">Reference proteome</keyword>
<dbReference type="AlphaFoldDB" id="A0A543NGJ8"/>
<dbReference type="InterPro" id="IPR012495">
    <property type="entry name" value="TadE-like_dom"/>
</dbReference>
<proteinExistence type="predicted"/>
<evidence type="ECO:0000313" key="4">
    <source>
        <dbReference type="Proteomes" id="UP000317422"/>
    </source>
</evidence>
<dbReference type="Pfam" id="PF07811">
    <property type="entry name" value="TadE"/>
    <property type="match status" value="1"/>
</dbReference>
<keyword evidence="1" id="KW-0472">Membrane</keyword>
<gene>
    <name evidence="3" type="ORF">FHX37_0821</name>
</gene>
<feature type="transmembrane region" description="Helical" evidence="1">
    <location>
        <begin position="21"/>
        <end position="43"/>
    </location>
</feature>
<keyword evidence="1" id="KW-1133">Transmembrane helix</keyword>
<accession>A0A543NGJ8</accession>
<evidence type="ECO:0000259" key="2">
    <source>
        <dbReference type="Pfam" id="PF07811"/>
    </source>
</evidence>
<feature type="domain" description="TadE-like" evidence="2">
    <location>
        <begin position="18"/>
        <end position="60"/>
    </location>
</feature>
<dbReference type="Proteomes" id="UP000317422">
    <property type="component" value="Unassembled WGS sequence"/>
</dbReference>
<name>A0A543NGJ8_9ACTN</name>
<evidence type="ECO:0000256" key="1">
    <source>
        <dbReference type="SAM" id="Phobius"/>
    </source>
</evidence>
<dbReference type="EMBL" id="VFQC01000001">
    <property type="protein sequence ID" value="TQN30933.1"/>
    <property type="molecule type" value="Genomic_DNA"/>
</dbReference>
<protein>
    <submittedName>
        <fullName evidence="3">TadE-like protein</fullName>
    </submittedName>
</protein>